<dbReference type="PANTHER" id="PTHR30386">
    <property type="entry name" value="MEMBRANE FUSION SUBUNIT OF EMRAB-TOLC MULTIDRUG EFFLUX PUMP"/>
    <property type="match status" value="1"/>
</dbReference>
<name>A0A317MR24_9GAMM</name>
<dbReference type="GO" id="GO:0030313">
    <property type="term" value="C:cell envelope"/>
    <property type="evidence" value="ECO:0007669"/>
    <property type="project" value="UniProtKB-SubCell"/>
</dbReference>
<organism evidence="4 5">
    <name type="scientific">Plasticicumulans acidivorans</name>
    <dbReference type="NCBI Taxonomy" id="886464"/>
    <lineage>
        <taxon>Bacteria</taxon>
        <taxon>Pseudomonadati</taxon>
        <taxon>Pseudomonadota</taxon>
        <taxon>Gammaproteobacteria</taxon>
        <taxon>Candidatus Competibacteraceae</taxon>
        <taxon>Plasticicumulans</taxon>
    </lineage>
</organism>
<dbReference type="AlphaFoldDB" id="A0A317MR24"/>
<dbReference type="Gene3D" id="2.40.30.170">
    <property type="match status" value="1"/>
</dbReference>
<dbReference type="RefSeq" id="WP_110019992.1">
    <property type="nucleotide sequence ID" value="NZ_QGTJ01000012.1"/>
</dbReference>
<dbReference type="Pfam" id="PF25885">
    <property type="entry name" value="HH_EMRA"/>
    <property type="match status" value="1"/>
</dbReference>
<dbReference type="SUPFAM" id="SSF111369">
    <property type="entry name" value="HlyD-like secretion proteins"/>
    <property type="match status" value="2"/>
</dbReference>
<dbReference type="InterPro" id="IPR058633">
    <property type="entry name" value="EmrA/FarA_HH"/>
</dbReference>
<evidence type="ECO:0000313" key="5">
    <source>
        <dbReference type="Proteomes" id="UP000246569"/>
    </source>
</evidence>
<dbReference type="Proteomes" id="UP000246569">
    <property type="component" value="Unassembled WGS sequence"/>
</dbReference>
<dbReference type="InterPro" id="IPR050739">
    <property type="entry name" value="MFP"/>
</dbReference>
<comment type="subcellular location">
    <subcellularLocation>
        <location evidence="1">Cell envelope</location>
    </subcellularLocation>
</comment>
<keyword evidence="5" id="KW-1185">Reference proteome</keyword>
<dbReference type="EMBL" id="QGTJ01000012">
    <property type="protein sequence ID" value="PWV59136.1"/>
    <property type="molecule type" value="Genomic_DNA"/>
</dbReference>
<dbReference type="Gene3D" id="2.40.50.100">
    <property type="match status" value="1"/>
</dbReference>
<accession>A0A317MR24</accession>
<comment type="caution">
    <text evidence="4">The sequence shown here is derived from an EMBL/GenBank/DDBJ whole genome shotgun (WGS) entry which is preliminary data.</text>
</comment>
<evidence type="ECO:0000259" key="3">
    <source>
        <dbReference type="Pfam" id="PF25885"/>
    </source>
</evidence>
<protein>
    <submittedName>
        <fullName evidence="4">Membrane fusion protein (Multidrug efflux system)</fullName>
    </submittedName>
</protein>
<dbReference type="OrthoDB" id="9811754at2"/>
<sequence>MSSPAPTPIARRRRKPLLLLLAASCLLLAGVWSVEWWRHGRFEESTDNAYVAGDLVPVMPQIAGTVVSVHADETDRVEAGATLIELDPGDALIAQQQAEATLAQAVRDVRTLFAQRAALAAQVQQRASELARMREDLGRRQRIGDSGAVTAEEIEHARNGVRAAEAALSAAREQLAANAVQTDGSCVADHPTVQRAASRLEEAMLNSARTRLPAPVGGYVARRAAQLGARVAAGTPLMAIVPLDAVWVEANFKEAQLRGLRIGQPAWLTADLYGSDVRYRGHVVGLGMATGAATALLPAQNATGNWIKVVQRVPVRIALEAAELRAHPLRLGLSMNVSIDTRDRSGALLAAEPRRAPVLDTGVYARDLATAAAHIRSIIAANLGADTPLADGEPLPAGGGCGAPGTP</sequence>
<reference evidence="4 5" key="1">
    <citation type="submission" date="2018-05" db="EMBL/GenBank/DDBJ databases">
        <title>Genomic Encyclopedia of Type Strains, Phase IV (KMG-IV): sequencing the most valuable type-strain genomes for metagenomic binning, comparative biology and taxonomic classification.</title>
        <authorList>
            <person name="Goeker M."/>
        </authorList>
    </citation>
    <scope>NUCLEOTIDE SEQUENCE [LARGE SCALE GENOMIC DNA]</scope>
    <source>
        <strain evidence="4 5">DSM 23606</strain>
    </source>
</reference>
<dbReference type="GO" id="GO:0055085">
    <property type="term" value="P:transmembrane transport"/>
    <property type="evidence" value="ECO:0007669"/>
    <property type="project" value="InterPro"/>
</dbReference>
<gene>
    <name evidence="4" type="ORF">C7443_112136</name>
</gene>
<keyword evidence="2" id="KW-0175">Coiled coil</keyword>
<feature type="coiled-coil region" evidence="2">
    <location>
        <begin position="120"/>
        <end position="174"/>
    </location>
</feature>
<proteinExistence type="predicted"/>
<evidence type="ECO:0000313" key="4">
    <source>
        <dbReference type="EMBL" id="PWV59136.1"/>
    </source>
</evidence>
<evidence type="ECO:0000256" key="1">
    <source>
        <dbReference type="ARBA" id="ARBA00004196"/>
    </source>
</evidence>
<evidence type="ECO:0000256" key="2">
    <source>
        <dbReference type="SAM" id="Coils"/>
    </source>
</evidence>
<feature type="domain" description="Multidrug export protein EmrA/FarA alpha-helical hairpin" evidence="3">
    <location>
        <begin position="90"/>
        <end position="210"/>
    </location>
</feature>
<dbReference type="PANTHER" id="PTHR30386:SF19">
    <property type="entry name" value="MULTIDRUG EXPORT PROTEIN EMRA-RELATED"/>
    <property type="match status" value="1"/>
</dbReference>